<evidence type="ECO:0000256" key="3">
    <source>
        <dbReference type="ARBA" id="ARBA00022755"/>
    </source>
</evidence>
<feature type="binding site" evidence="6">
    <location>
        <begin position="90"/>
        <end position="93"/>
    </location>
    <ligand>
        <name>(6R)-10-formyltetrahydrofolate</name>
        <dbReference type="ChEBI" id="CHEBI:195366"/>
    </ligand>
</feature>
<dbReference type="Pfam" id="PF00551">
    <property type="entry name" value="Formyl_trans_N"/>
    <property type="match status" value="1"/>
</dbReference>
<comment type="caution">
    <text evidence="8">The sequence shown here is derived from an EMBL/GenBank/DDBJ whole genome shotgun (WGS) entry which is preliminary data.</text>
</comment>
<proteinExistence type="inferred from homology"/>
<dbReference type="HAMAP" id="MF_01930">
    <property type="entry name" value="PurN"/>
    <property type="match status" value="1"/>
</dbReference>
<dbReference type="UniPathway" id="UPA00074">
    <property type="reaction ID" value="UER00126"/>
</dbReference>
<sequence length="200" mass="22008">MKIAVFASGSGSNFGAIVQALKTGQLKGVEISLLVCDRPDAYVIKRAEQEGIPVFSFQSKEYAGKAAYEQAILRHLREREVELIVLAGYMRLIGEALLAEYEGKMINLHPSLLPAFPGKDAIEQAFDYGVKITGVTVHYVDAGMDTGPIIEQRTVVVEAEDTLDTLAQKIHQQEHQLLPEVIEKVAAGKVEMVGRKVKMR</sequence>
<dbReference type="PROSITE" id="PS00373">
    <property type="entry name" value="GART"/>
    <property type="match status" value="1"/>
</dbReference>
<dbReference type="GO" id="GO:0006189">
    <property type="term" value="P:'de novo' IMP biosynthetic process"/>
    <property type="evidence" value="ECO:0007669"/>
    <property type="project" value="UniProtKB-UniRule"/>
</dbReference>
<feature type="binding site" evidence="6">
    <location>
        <position position="107"/>
    </location>
    <ligand>
        <name>(6R)-10-formyltetrahydrofolate</name>
        <dbReference type="ChEBI" id="CHEBI:195366"/>
    </ligand>
</feature>
<dbReference type="InterPro" id="IPR004607">
    <property type="entry name" value="GART"/>
</dbReference>
<evidence type="ECO:0000313" key="9">
    <source>
        <dbReference type="Proteomes" id="UP000284219"/>
    </source>
</evidence>
<reference evidence="8 9" key="1">
    <citation type="submission" date="2016-08" db="EMBL/GenBank/DDBJ databases">
        <title>Novel Firmicute Genomes.</title>
        <authorList>
            <person name="Poppleton D.I."/>
            <person name="Gribaldo S."/>
        </authorList>
    </citation>
    <scope>NUCLEOTIDE SEQUENCE [LARGE SCALE GENOMIC DNA]</scope>
    <source>
        <strain evidence="8 9">RAOx-1</strain>
    </source>
</reference>
<dbReference type="GO" id="GO:0005829">
    <property type="term" value="C:cytosol"/>
    <property type="evidence" value="ECO:0007669"/>
    <property type="project" value="TreeGrafter"/>
</dbReference>
<dbReference type="Proteomes" id="UP000284219">
    <property type="component" value="Unassembled WGS sequence"/>
</dbReference>
<accession>A0A419SDR3</accession>
<keyword evidence="9" id="KW-1185">Reference proteome</keyword>
<feature type="domain" description="Formyl transferase N-terminal" evidence="7">
    <location>
        <begin position="1"/>
        <end position="182"/>
    </location>
</feature>
<dbReference type="GO" id="GO:0004644">
    <property type="term" value="F:phosphoribosylglycinamide formyltransferase activity"/>
    <property type="evidence" value="ECO:0007669"/>
    <property type="project" value="UniProtKB-UniRule"/>
</dbReference>
<evidence type="ECO:0000259" key="7">
    <source>
        <dbReference type="Pfam" id="PF00551"/>
    </source>
</evidence>
<feature type="binding site" evidence="6">
    <location>
        <begin position="11"/>
        <end position="13"/>
    </location>
    <ligand>
        <name>N(1)-(5-phospho-beta-D-ribosyl)glycinamide</name>
        <dbReference type="ChEBI" id="CHEBI:143788"/>
    </ligand>
</feature>
<dbReference type="InterPro" id="IPR036477">
    <property type="entry name" value="Formyl_transf_N_sf"/>
</dbReference>
<dbReference type="RefSeq" id="WP_120191157.1">
    <property type="nucleotide sequence ID" value="NZ_MCHY01000013.1"/>
</dbReference>
<dbReference type="EC" id="2.1.2.2" evidence="6"/>
<dbReference type="AlphaFoldDB" id="A0A419SDR3"/>
<comment type="pathway">
    <text evidence="1 6">Purine metabolism; IMP biosynthesis via de novo pathway; N(2)-formyl-N(1)-(5-phospho-D-ribosyl)glycinamide from N(1)-(5-phospho-D-ribosyl)glycinamide (10-formyl THF route): step 1/1.</text>
</comment>
<dbReference type="CDD" id="cd08645">
    <property type="entry name" value="FMT_core_GART"/>
    <property type="match status" value="1"/>
</dbReference>
<comment type="similarity">
    <text evidence="4 6">Belongs to the GART family.</text>
</comment>
<feature type="binding site" evidence="6">
    <location>
        <position position="65"/>
    </location>
    <ligand>
        <name>(6R)-10-formyltetrahydrofolate</name>
        <dbReference type="ChEBI" id="CHEBI:195366"/>
    </ligand>
</feature>
<dbReference type="FunFam" id="3.40.50.170:FF:000007">
    <property type="entry name" value="Phosphoribosylglycinamide formyltransferase"/>
    <property type="match status" value="1"/>
</dbReference>
<protein>
    <recommendedName>
        <fullName evidence="6">Phosphoribosylglycinamide formyltransferase</fullName>
        <ecNumber evidence="6">2.1.2.2</ecNumber>
    </recommendedName>
    <alternativeName>
        <fullName evidence="6">5'-phosphoribosylglycinamide transformylase</fullName>
    </alternativeName>
    <alternativeName>
        <fullName evidence="6">GAR transformylase</fullName>
        <shortName evidence="6">GART</shortName>
    </alternativeName>
</protein>
<dbReference type="InterPro" id="IPR002376">
    <property type="entry name" value="Formyl_transf_N"/>
</dbReference>
<keyword evidence="2 6" id="KW-0808">Transferase</keyword>
<evidence type="ECO:0000256" key="4">
    <source>
        <dbReference type="ARBA" id="ARBA00038440"/>
    </source>
</evidence>
<feature type="active site" description="Proton donor" evidence="6">
    <location>
        <position position="109"/>
    </location>
</feature>
<dbReference type="PANTHER" id="PTHR43369">
    <property type="entry name" value="PHOSPHORIBOSYLGLYCINAMIDE FORMYLTRANSFERASE"/>
    <property type="match status" value="1"/>
</dbReference>
<evidence type="ECO:0000256" key="6">
    <source>
        <dbReference type="HAMAP-Rule" id="MF_01930"/>
    </source>
</evidence>
<keyword evidence="3 6" id="KW-0658">Purine biosynthesis</keyword>
<evidence type="ECO:0000313" key="8">
    <source>
        <dbReference type="EMBL" id="RKD21087.1"/>
    </source>
</evidence>
<dbReference type="EMBL" id="MCHY01000013">
    <property type="protein sequence ID" value="RKD21087.1"/>
    <property type="molecule type" value="Genomic_DNA"/>
</dbReference>
<evidence type="ECO:0000256" key="2">
    <source>
        <dbReference type="ARBA" id="ARBA00022679"/>
    </source>
</evidence>
<comment type="function">
    <text evidence="6">Catalyzes the transfer of a formyl group from 10-formyltetrahydrofolate to 5-phospho-ribosyl-glycinamide (GAR), producing 5-phospho-ribosyl-N-formylglycinamide (FGAR) and tetrahydrofolate.</text>
</comment>
<comment type="catalytic activity">
    <reaction evidence="5 6">
        <text>N(1)-(5-phospho-beta-D-ribosyl)glycinamide + (6R)-10-formyltetrahydrofolate = N(2)-formyl-N(1)-(5-phospho-beta-D-ribosyl)glycinamide + (6S)-5,6,7,8-tetrahydrofolate + H(+)</text>
        <dbReference type="Rhea" id="RHEA:15053"/>
        <dbReference type="ChEBI" id="CHEBI:15378"/>
        <dbReference type="ChEBI" id="CHEBI:57453"/>
        <dbReference type="ChEBI" id="CHEBI:143788"/>
        <dbReference type="ChEBI" id="CHEBI:147286"/>
        <dbReference type="ChEBI" id="CHEBI:195366"/>
        <dbReference type="EC" id="2.1.2.2"/>
    </reaction>
</comment>
<evidence type="ECO:0000256" key="5">
    <source>
        <dbReference type="ARBA" id="ARBA00047664"/>
    </source>
</evidence>
<gene>
    <name evidence="6" type="primary">purN</name>
    <name evidence="8" type="ORF">BEP19_15530</name>
</gene>
<dbReference type="OrthoDB" id="9806170at2"/>
<dbReference type="PANTHER" id="PTHR43369:SF2">
    <property type="entry name" value="PHOSPHORIBOSYLGLYCINAMIDE FORMYLTRANSFERASE"/>
    <property type="match status" value="1"/>
</dbReference>
<dbReference type="SUPFAM" id="SSF53328">
    <property type="entry name" value="Formyltransferase"/>
    <property type="match status" value="1"/>
</dbReference>
<dbReference type="NCBIfam" id="TIGR00639">
    <property type="entry name" value="PurN"/>
    <property type="match status" value="1"/>
</dbReference>
<dbReference type="Gene3D" id="3.40.50.170">
    <property type="entry name" value="Formyl transferase, N-terminal domain"/>
    <property type="match status" value="1"/>
</dbReference>
<dbReference type="InterPro" id="IPR001555">
    <property type="entry name" value="GART_AS"/>
</dbReference>
<name>A0A419SDR3_9BACL</name>
<organism evidence="8 9">
    <name type="scientific">Ammoniphilus oxalaticus</name>
    <dbReference type="NCBI Taxonomy" id="66863"/>
    <lineage>
        <taxon>Bacteria</taxon>
        <taxon>Bacillati</taxon>
        <taxon>Bacillota</taxon>
        <taxon>Bacilli</taxon>
        <taxon>Bacillales</taxon>
        <taxon>Paenibacillaceae</taxon>
        <taxon>Aneurinibacillus group</taxon>
        <taxon>Ammoniphilus</taxon>
    </lineage>
</organism>
<feature type="site" description="Raises pKa of active site His" evidence="6">
    <location>
        <position position="145"/>
    </location>
</feature>
<evidence type="ECO:0000256" key="1">
    <source>
        <dbReference type="ARBA" id="ARBA00005054"/>
    </source>
</evidence>